<keyword evidence="1" id="KW-0732">Signal</keyword>
<protein>
    <submittedName>
        <fullName evidence="2">Putative secreted protein</fullName>
    </submittedName>
</protein>
<organism evidence="2">
    <name type="scientific">Anopheles darlingi</name>
    <name type="common">Mosquito</name>
    <dbReference type="NCBI Taxonomy" id="43151"/>
    <lineage>
        <taxon>Eukaryota</taxon>
        <taxon>Metazoa</taxon>
        <taxon>Ecdysozoa</taxon>
        <taxon>Arthropoda</taxon>
        <taxon>Hexapoda</taxon>
        <taxon>Insecta</taxon>
        <taxon>Pterygota</taxon>
        <taxon>Neoptera</taxon>
        <taxon>Endopterygota</taxon>
        <taxon>Diptera</taxon>
        <taxon>Nematocera</taxon>
        <taxon>Culicoidea</taxon>
        <taxon>Culicidae</taxon>
        <taxon>Anophelinae</taxon>
        <taxon>Anopheles</taxon>
    </lineage>
</organism>
<sequence length="77" mass="8097">MAHSVVWYFGFLSLLLVHSISCSCILFSSCSSSSAVYWMCSPSSTDEDCSAPLLSARANSVTSNVSDTSGTMASPDC</sequence>
<proteinExistence type="predicted"/>
<dbReference type="AlphaFoldDB" id="A0A2M4DCI5"/>
<evidence type="ECO:0000256" key="1">
    <source>
        <dbReference type="SAM" id="SignalP"/>
    </source>
</evidence>
<feature type="signal peptide" evidence="1">
    <location>
        <begin position="1"/>
        <end position="22"/>
    </location>
</feature>
<accession>A0A2M4DCI5</accession>
<name>A0A2M4DCI5_ANODA</name>
<evidence type="ECO:0000313" key="2">
    <source>
        <dbReference type="EMBL" id="MBW75229.1"/>
    </source>
</evidence>
<feature type="chain" id="PRO_5014805173" evidence="1">
    <location>
        <begin position="23"/>
        <end position="77"/>
    </location>
</feature>
<dbReference type="EMBL" id="GGFL01011051">
    <property type="protein sequence ID" value="MBW75229.1"/>
    <property type="molecule type" value="Transcribed_RNA"/>
</dbReference>
<reference evidence="2" key="1">
    <citation type="submission" date="2018-01" db="EMBL/GenBank/DDBJ databases">
        <title>An insight into the sialome of Amazonian anophelines.</title>
        <authorList>
            <person name="Ribeiro J.M."/>
            <person name="Scarpassa V."/>
            <person name="Calvo E."/>
        </authorList>
    </citation>
    <scope>NUCLEOTIDE SEQUENCE</scope>
</reference>